<name>A0A843TGD7_COLES</name>
<dbReference type="EMBL" id="NMUH01000001">
    <property type="protein sequence ID" value="MQL67759.1"/>
    <property type="molecule type" value="Genomic_DNA"/>
</dbReference>
<dbReference type="Proteomes" id="UP000652761">
    <property type="component" value="Unassembled WGS sequence"/>
</dbReference>
<accession>A0A843TGD7</accession>
<feature type="non-terminal residue" evidence="1">
    <location>
        <position position="216"/>
    </location>
</feature>
<keyword evidence="2" id="KW-1185">Reference proteome</keyword>
<sequence length="216" mass="24850">MRQQIDTRSGQVDTLWKLCDLKFLLDTWLLGFRGFDLGFRAHAPQGTLWTYGAINTHVPCTPKEREPIHFLKNLFGGLKGLSRSVSISRSYKPSFQEEVQGNQGESLERSLLCKAREQIQLKRLRRRRISGISDAIKAEHRQLRRISIDFHQASSIEVSARPLHRGTLFLHLFPSSQSLFFLISSVRFVHEVLHKFSVYESVLNQIIARGSDLFCV</sequence>
<dbReference type="AlphaFoldDB" id="A0A843TGD7"/>
<comment type="caution">
    <text evidence="1">The sequence shown here is derived from an EMBL/GenBank/DDBJ whole genome shotgun (WGS) entry which is preliminary data.</text>
</comment>
<protein>
    <submittedName>
        <fullName evidence="1">Uncharacterized protein</fullName>
    </submittedName>
</protein>
<gene>
    <name evidence="1" type="ORF">Taro_000032</name>
</gene>
<proteinExistence type="predicted"/>
<evidence type="ECO:0000313" key="1">
    <source>
        <dbReference type="EMBL" id="MQL67759.1"/>
    </source>
</evidence>
<evidence type="ECO:0000313" key="2">
    <source>
        <dbReference type="Proteomes" id="UP000652761"/>
    </source>
</evidence>
<organism evidence="1 2">
    <name type="scientific">Colocasia esculenta</name>
    <name type="common">Wild taro</name>
    <name type="synonym">Arum esculentum</name>
    <dbReference type="NCBI Taxonomy" id="4460"/>
    <lineage>
        <taxon>Eukaryota</taxon>
        <taxon>Viridiplantae</taxon>
        <taxon>Streptophyta</taxon>
        <taxon>Embryophyta</taxon>
        <taxon>Tracheophyta</taxon>
        <taxon>Spermatophyta</taxon>
        <taxon>Magnoliopsida</taxon>
        <taxon>Liliopsida</taxon>
        <taxon>Araceae</taxon>
        <taxon>Aroideae</taxon>
        <taxon>Colocasieae</taxon>
        <taxon>Colocasia</taxon>
    </lineage>
</organism>
<reference evidence="1" key="1">
    <citation type="submission" date="2017-07" db="EMBL/GenBank/DDBJ databases">
        <title>Taro Niue Genome Assembly and Annotation.</title>
        <authorList>
            <person name="Atibalentja N."/>
            <person name="Keating K."/>
            <person name="Fields C.J."/>
        </authorList>
    </citation>
    <scope>NUCLEOTIDE SEQUENCE</scope>
    <source>
        <strain evidence="1">Niue_2</strain>
        <tissue evidence="1">Leaf</tissue>
    </source>
</reference>